<reference evidence="1" key="1">
    <citation type="submission" date="2014-09" db="EMBL/GenBank/DDBJ databases">
        <authorList>
            <person name="Magalhaes I.L.F."/>
            <person name="Oliveira U."/>
            <person name="Santos F.R."/>
            <person name="Vidigal T.H.D.A."/>
            <person name="Brescovit A.D."/>
            <person name="Santos A.J."/>
        </authorList>
    </citation>
    <scope>NUCLEOTIDE SEQUENCE</scope>
    <source>
        <tissue evidence="1">Shoot tissue taken approximately 20 cm above the soil surface</tissue>
    </source>
</reference>
<organism evidence="1">
    <name type="scientific">Arundo donax</name>
    <name type="common">Giant reed</name>
    <name type="synonym">Donax arundinaceus</name>
    <dbReference type="NCBI Taxonomy" id="35708"/>
    <lineage>
        <taxon>Eukaryota</taxon>
        <taxon>Viridiplantae</taxon>
        <taxon>Streptophyta</taxon>
        <taxon>Embryophyta</taxon>
        <taxon>Tracheophyta</taxon>
        <taxon>Spermatophyta</taxon>
        <taxon>Magnoliopsida</taxon>
        <taxon>Liliopsida</taxon>
        <taxon>Poales</taxon>
        <taxon>Poaceae</taxon>
        <taxon>PACMAD clade</taxon>
        <taxon>Arundinoideae</taxon>
        <taxon>Arundineae</taxon>
        <taxon>Arundo</taxon>
    </lineage>
</organism>
<evidence type="ECO:0000313" key="1">
    <source>
        <dbReference type="EMBL" id="JAD34654.1"/>
    </source>
</evidence>
<reference evidence="1" key="2">
    <citation type="journal article" date="2015" name="Data Brief">
        <title>Shoot transcriptome of the giant reed, Arundo donax.</title>
        <authorList>
            <person name="Barrero R.A."/>
            <person name="Guerrero F.D."/>
            <person name="Moolhuijzen P."/>
            <person name="Goolsby J.A."/>
            <person name="Tidwell J."/>
            <person name="Bellgard S.E."/>
            <person name="Bellgard M.I."/>
        </authorList>
    </citation>
    <scope>NUCLEOTIDE SEQUENCE</scope>
    <source>
        <tissue evidence="1">Shoot tissue taken approximately 20 cm above the soil surface</tissue>
    </source>
</reference>
<protein>
    <submittedName>
        <fullName evidence="1">Uncharacterized protein</fullName>
    </submittedName>
</protein>
<dbReference type="AlphaFoldDB" id="A0A0A9SSQ4"/>
<dbReference type="EMBL" id="GBRH01263241">
    <property type="protein sequence ID" value="JAD34654.1"/>
    <property type="molecule type" value="Transcribed_RNA"/>
</dbReference>
<accession>A0A0A9SSQ4</accession>
<name>A0A0A9SSQ4_ARUDO</name>
<proteinExistence type="predicted"/>
<sequence length="36" mass="4214">MMPLSGTWVFLTHKLFTSSLEYLPIVINLKFMLIKT</sequence>